<dbReference type="SUPFAM" id="SSF103473">
    <property type="entry name" value="MFS general substrate transporter"/>
    <property type="match status" value="1"/>
</dbReference>
<protein>
    <submittedName>
        <fullName evidence="6">MFS transporter</fullName>
    </submittedName>
</protein>
<dbReference type="InterPro" id="IPR047200">
    <property type="entry name" value="MFS_YcaD-like"/>
</dbReference>
<dbReference type="RefSeq" id="WP_160774409.1">
    <property type="nucleotide sequence ID" value="NZ_WUMV01000002.1"/>
</dbReference>
<gene>
    <name evidence="6" type="ORF">GR183_04515</name>
</gene>
<evidence type="ECO:0000256" key="2">
    <source>
        <dbReference type="ARBA" id="ARBA00022989"/>
    </source>
</evidence>
<feature type="transmembrane region" description="Helical" evidence="4">
    <location>
        <begin position="82"/>
        <end position="100"/>
    </location>
</feature>
<feature type="transmembrane region" description="Helical" evidence="4">
    <location>
        <begin position="245"/>
        <end position="267"/>
    </location>
</feature>
<keyword evidence="2 4" id="KW-1133">Transmembrane helix</keyword>
<dbReference type="GO" id="GO:0005886">
    <property type="term" value="C:plasma membrane"/>
    <property type="evidence" value="ECO:0007669"/>
    <property type="project" value="TreeGrafter"/>
</dbReference>
<dbReference type="Gene3D" id="1.20.1250.20">
    <property type="entry name" value="MFS general substrate transporter like domains"/>
    <property type="match status" value="2"/>
</dbReference>
<feature type="domain" description="Major facilitator superfamily (MFS) profile" evidence="5">
    <location>
        <begin position="205"/>
        <end position="393"/>
    </location>
</feature>
<dbReference type="EMBL" id="WUMV01000002">
    <property type="protein sequence ID" value="MXN64156.1"/>
    <property type="molecule type" value="Genomic_DNA"/>
</dbReference>
<feature type="transmembrane region" description="Helical" evidence="4">
    <location>
        <begin position="139"/>
        <end position="161"/>
    </location>
</feature>
<feature type="transmembrane region" description="Helical" evidence="4">
    <location>
        <begin position="167"/>
        <end position="189"/>
    </location>
</feature>
<feature type="transmembrane region" description="Helical" evidence="4">
    <location>
        <begin position="274"/>
        <end position="293"/>
    </location>
</feature>
<dbReference type="Proteomes" id="UP000433101">
    <property type="component" value="Unassembled WGS sequence"/>
</dbReference>
<dbReference type="PROSITE" id="PS50850">
    <property type="entry name" value="MFS"/>
    <property type="match status" value="1"/>
</dbReference>
<dbReference type="PANTHER" id="PTHR23521">
    <property type="entry name" value="TRANSPORTER MFS SUPERFAMILY"/>
    <property type="match status" value="1"/>
</dbReference>
<dbReference type="Pfam" id="PF07690">
    <property type="entry name" value="MFS_1"/>
    <property type="match status" value="1"/>
</dbReference>
<dbReference type="InterPro" id="IPR036259">
    <property type="entry name" value="MFS_trans_sf"/>
</dbReference>
<evidence type="ECO:0000256" key="1">
    <source>
        <dbReference type="ARBA" id="ARBA00022692"/>
    </source>
</evidence>
<evidence type="ECO:0000313" key="7">
    <source>
        <dbReference type="Proteomes" id="UP000433101"/>
    </source>
</evidence>
<sequence length="393" mass="40735">MDALSATVEKARRLRGIAAAISAITAVGIALSISLPLLSLTLEARGVSGTWIGINTAMAGVASLAVTPVAPGLAFRIGTSRTTFLCVVLAAISLIGFHFAEAFWMWFPLRVVFHGAVTIAFILSEYWINALAPDARRGFVMGIYATVLSIGFATGPAILNLAGTTGLVPFIAGAVLLVAAAVPVLLARADEPPLHGEETSLPILAYLVAAPLGTLAGLVFGAVEQGALSLLPIFGIRVGFEPTDAALLVSAVALGNVLLQIPLGIAADRYDRRWLLFVCAAIGTGGALLMPPVSGSFPTLLLVLFVWGGFIAGLYTIGLTHLGARYRGKELAGANAAFIMMYSTGMLIGPTLMGAGLTTVGPAGLPYACAFLFAIFALVALYRIWSERGRNPA</sequence>
<dbReference type="AlphaFoldDB" id="A0A7X3S6S7"/>
<feature type="transmembrane region" description="Helical" evidence="4">
    <location>
        <begin position="50"/>
        <end position="70"/>
    </location>
</feature>
<evidence type="ECO:0000259" key="5">
    <source>
        <dbReference type="PROSITE" id="PS50850"/>
    </source>
</evidence>
<organism evidence="6 7">
    <name type="scientific">Stappia sediminis</name>
    <dbReference type="NCBI Taxonomy" id="2692190"/>
    <lineage>
        <taxon>Bacteria</taxon>
        <taxon>Pseudomonadati</taxon>
        <taxon>Pseudomonadota</taxon>
        <taxon>Alphaproteobacteria</taxon>
        <taxon>Hyphomicrobiales</taxon>
        <taxon>Stappiaceae</taxon>
        <taxon>Stappia</taxon>
    </lineage>
</organism>
<feature type="transmembrane region" description="Helical" evidence="4">
    <location>
        <begin position="201"/>
        <end position="223"/>
    </location>
</feature>
<keyword evidence="3 4" id="KW-0472">Membrane</keyword>
<proteinExistence type="predicted"/>
<evidence type="ECO:0000256" key="4">
    <source>
        <dbReference type="SAM" id="Phobius"/>
    </source>
</evidence>
<feature type="transmembrane region" description="Helical" evidence="4">
    <location>
        <begin position="331"/>
        <end position="353"/>
    </location>
</feature>
<dbReference type="InterPro" id="IPR020846">
    <property type="entry name" value="MFS_dom"/>
</dbReference>
<name>A0A7X3S6S7_9HYPH</name>
<dbReference type="CDD" id="cd17477">
    <property type="entry name" value="MFS_YcaD_like"/>
    <property type="match status" value="1"/>
</dbReference>
<feature type="transmembrane region" description="Helical" evidence="4">
    <location>
        <begin position="365"/>
        <end position="385"/>
    </location>
</feature>
<dbReference type="InterPro" id="IPR011701">
    <property type="entry name" value="MFS"/>
</dbReference>
<evidence type="ECO:0000256" key="3">
    <source>
        <dbReference type="ARBA" id="ARBA00023136"/>
    </source>
</evidence>
<comment type="caution">
    <text evidence="6">The sequence shown here is derived from an EMBL/GenBank/DDBJ whole genome shotgun (WGS) entry which is preliminary data.</text>
</comment>
<dbReference type="PANTHER" id="PTHR23521:SF3">
    <property type="entry name" value="MFS TRANSPORTER"/>
    <property type="match status" value="1"/>
</dbReference>
<reference evidence="6 7" key="1">
    <citation type="submission" date="2019-12" db="EMBL/GenBank/DDBJ databases">
        <authorList>
            <person name="Li M."/>
        </authorList>
    </citation>
    <scope>NUCLEOTIDE SEQUENCE [LARGE SCALE GENOMIC DNA]</scope>
    <source>
        <strain evidence="6 7">GBMRC 2046</strain>
    </source>
</reference>
<feature type="transmembrane region" description="Helical" evidence="4">
    <location>
        <begin position="299"/>
        <end position="319"/>
    </location>
</feature>
<accession>A0A7X3S6S7</accession>
<dbReference type="GO" id="GO:0022857">
    <property type="term" value="F:transmembrane transporter activity"/>
    <property type="evidence" value="ECO:0007669"/>
    <property type="project" value="InterPro"/>
</dbReference>
<keyword evidence="7" id="KW-1185">Reference proteome</keyword>
<feature type="transmembrane region" description="Helical" evidence="4">
    <location>
        <begin position="17"/>
        <end position="38"/>
    </location>
</feature>
<evidence type="ECO:0000313" key="6">
    <source>
        <dbReference type="EMBL" id="MXN64156.1"/>
    </source>
</evidence>
<keyword evidence="1 4" id="KW-0812">Transmembrane</keyword>
<feature type="transmembrane region" description="Helical" evidence="4">
    <location>
        <begin position="106"/>
        <end position="127"/>
    </location>
</feature>